<feature type="compositionally biased region" description="Acidic residues" evidence="1">
    <location>
        <begin position="157"/>
        <end position="167"/>
    </location>
</feature>
<dbReference type="EMBL" id="CAJNOC010002843">
    <property type="protein sequence ID" value="CAF0954450.1"/>
    <property type="molecule type" value="Genomic_DNA"/>
</dbReference>
<feature type="region of interest" description="Disordered" evidence="1">
    <location>
        <begin position="316"/>
        <end position="419"/>
    </location>
</feature>
<organism evidence="2 3">
    <name type="scientific">Brachionus calyciflorus</name>
    <dbReference type="NCBI Taxonomy" id="104777"/>
    <lineage>
        <taxon>Eukaryota</taxon>
        <taxon>Metazoa</taxon>
        <taxon>Spiralia</taxon>
        <taxon>Gnathifera</taxon>
        <taxon>Rotifera</taxon>
        <taxon>Eurotatoria</taxon>
        <taxon>Monogononta</taxon>
        <taxon>Pseudotrocha</taxon>
        <taxon>Ploima</taxon>
        <taxon>Brachionidae</taxon>
        <taxon>Brachionus</taxon>
    </lineage>
</organism>
<feature type="compositionally biased region" description="Basic and acidic residues" evidence="1">
    <location>
        <begin position="256"/>
        <end position="276"/>
    </location>
</feature>
<evidence type="ECO:0000313" key="3">
    <source>
        <dbReference type="Proteomes" id="UP000663879"/>
    </source>
</evidence>
<feature type="compositionally biased region" description="Basic and acidic residues" evidence="1">
    <location>
        <begin position="373"/>
        <end position="384"/>
    </location>
</feature>
<feature type="compositionally biased region" description="Acidic residues" evidence="1">
    <location>
        <begin position="105"/>
        <end position="118"/>
    </location>
</feature>
<accession>A0A814DAG3</accession>
<keyword evidence="3" id="KW-1185">Reference proteome</keyword>
<sequence>MNIEKFDHTSPKLFKKSKIKNQFKSIEPQFKFDYLVDFLDQFGACLYKKKSKYFLCNRDKCDLDEAVDGTDDSKKNPTSKKQEESVKKDKEKKDENQDNEIGGGAEDEEDNDDDDDESNERKDKRKLYRDAETETDEYSESEDEDERLKKKYRQYYDESDSSDGDYDYEPRTSRRRRRQESEEMSQRSDDEKEILHRYYQKIGHQSHQGRRYQRGYIIKSFPRHEQDVIHDFLHQIGQKGRRRRTEIESSESESEHEERMRQRRRSESPEFKRRNPYEKKIIRKYYLVIGQGRPSSEPGSLIDSFPKKERKIIHKFLSEIGRRGGSSRRELPPSETESEVEETPERKSIKQTPRAPKVEKQKSQTSRQQESIKSGDKKSKESPIQKRSSPISRKITVEKSASKSKIPLEKIDPNIERQA</sequence>
<feature type="compositionally biased region" description="Basic and acidic residues" evidence="1">
    <location>
        <begin position="316"/>
        <end position="332"/>
    </location>
</feature>
<feature type="compositionally biased region" description="Polar residues" evidence="1">
    <location>
        <begin position="363"/>
        <end position="372"/>
    </location>
</feature>
<comment type="caution">
    <text evidence="2">The sequence shown here is derived from an EMBL/GenBank/DDBJ whole genome shotgun (WGS) entry which is preliminary data.</text>
</comment>
<reference evidence="2" key="1">
    <citation type="submission" date="2021-02" db="EMBL/GenBank/DDBJ databases">
        <authorList>
            <person name="Nowell W R."/>
        </authorList>
    </citation>
    <scope>NUCLEOTIDE SEQUENCE</scope>
    <source>
        <strain evidence="2">Ploen Becks lab</strain>
    </source>
</reference>
<feature type="compositionally biased region" description="Basic and acidic residues" evidence="1">
    <location>
        <begin position="179"/>
        <end position="194"/>
    </location>
</feature>
<gene>
    <name evidence="2" type="ORF">OXX778_LOCUS14119</name>
</gene>
<feature type="region of interest" description="Disordered" evidence="1">
    <location>
        <begin position="64"/>
        <end position="194"/>
    </location>
</feature>
<dbReference type="AlphaFoldDB" id="A0A814DAG3"/>
<evidence type="ECO:0000256" key="1">
    <source>
        <dbReference type="SAM" id="MobiDB-lite"/>
    </source>
</evidence>
<feature type="region of interest" description="Disordered" evidence="1">
    <location>
        <begin position="236"/>
        <end position="276"/>
    </location>
</feature>
<dbReference type="Proteomes" id="UP000663879">
    <property type="component" value="Unassembled WGS sequence"/>
</dbReference>
<feature type="compositionally biased region" description="Basic and acidic residues" evidence="1">
    <location>
        <begin position="71"/>
        <end position="96"/>
    </location>
</feature>
<feature type="compositionally biased region" description="Basic and acidic residues" evidence="1">
    <location>
        <begin position="395"/>
        <end position="419"/>
    </location>
</feature>
<proteinExistence type="predicted"/>
<evidence type="ECO:0000313" key="2">
    <source>
        <dbReference type="EMBL" id="CAF0954450.1"/>
    </source>
</evidence>
<name>A0A814DAG3_9BILA</name>
<feature type="compositionally biased region" description="Acidic residues" evidence="1">
    <location>
        <begin position="133"/>
        <end position="145"/>
    </location>
</feature>
<protein>
    <submittedName>
        <fullName evidence="2">Uncharacterized protein</fullName>
    </submittedName>
</protein>